<proteinExistence type="predicted"/>
<dbReference type="SUPFAM" id="SSF52540">
    <property type="entry name" value="P-loop containing nucleoside triphosphate hydrolases"/>
    <property type="match status" value="1"/>
</dbReference>
<dbReference type="Proteomes" id="UP000608754">
    <property type="component" value="Unassembled WGS sequence"/>
</dbReference>
<feature type="domain" description="Endonuclease GajA/Old nuclease/RecF-like AAA" evidence="1">
    <location>
        <begin position="138"/>
        <end position="306"/>
    </location>
</feature>
<dbReference type="PANTHER" id="PTHR43581">
    <property type="entry name" value="ATP/GTP PHOSPHATASE"/>
    <property type="match status" value="1"/>
</dbReference>
<accession>A0A8J7FXC0</accession>
<feature type="domain" description="OLD protein-like TOPRIM" evidence="2">
    <location>
        <begin position="361"/>
        <end position="426"/>
    </location>
</feature>
<protein>
    <submittedName>
        <fullName evidence="3">AAA family ATPase</fullName>
    </submittedName>
</protein>
<reference evidence="3" key="1">
    <citation type="submission" date="2020-10" db="EMBL/GenBank/DDBJ databases">
        <authorList>
            <person name="Lu T."/>
            <person name="Wang Q."/>
            <person name="Han X."/>
        </authorList>
    </citation>
    <scope>NUCLEOTIDE SEQUENCE</scope>
    <source>
        <strain evidence="3">WQ 117</strain>
    </source>
</reference>
<dbReference type="Pfam" id="PF20469">
    <property type="entry name" value="OLD-like_TOPRIM"/>
    <property type="match status" value="1"/>
</dbReference>
<dbReference type="Pfam" id="PF13175">
    <property type="entry name" value="AAA_15"/>
    <property type="match status" value="2"/>
</dbReference>
<dbReference type="EMBL" id="JADGIK010000026">
    <property type="protein sequence ID" value="MBF0598436.1"/>
    <property type="molecule type" value="Genomic_DNA"/>
</dbReference>
<dbReference type="PANTHER" id="PTHR43581:SF4">
    <property type="entry name" value="ATP_GTP PHOSPHATASE"/>
    <property type="match status" value="1"/>
</dbReference>
<organism evidence="3 4">
    <name type="scientific">Faecalibacter rhinopitheci</name>
    <dbReference type="NCBI Taxonomy" id="2779678"/>
    <lineage>
        <taxon>Bacteria</taxon>
        <taxon>Pseudomonadati</taxon>
        <taxon>Bacteroidota</taxon>
        <taxon>Flavobacteriia</taxon>
        <taxon>Flavobacteriales</taxon>
        <taxon>Weeksellaceae</taxon>
        <taxon>Faecalibacter</taxon>
    </lineage>
</organism>
<dbReference type="AlphaFoldDB" id="A0A8J7FXC0"/>
<dbReference type="Gene3D" id="3.40.50.300">
    <property type="entry name" value="P-loop containing nucleotide triphosphate hydrolases"/>
    <property type="match status" value="1"/>
</dbReference>
<dbReference type="InterPro" id="IPR027417">
    <property type="entry name" value="P-loop_NTPase"/>
</dbReference>
<evidence type="ECO:0000259" key="2">
    <source>
        <dbReference type="Pfam" id="PF20469"/>
    </source>
</evidence>
<dbReference type="RefSeq" id="WP_194184020.1">
    <property type="nucleotide sequence ID" value="NZ_JADGIK010000026.1"/>
</dbReference>
<dbReference type="InterPro" id="IPR041685">
    <property type="entry name" value="AAA_GajA/Old/RecF-like"/>
</dbReference>
<sequence>MKVSKIKIEKFRSIESGEFNLNDIICIVGQNNSGKTAILKALNSFFNIDSELTNFINGEHFYSSSNAVPKITITFNDVPNNGIYDQFKNGDEIIIKFEFRRPNRYSYKVKRNNAFENCSDILLSRLLDDVKFVLIPSERSSTFIENIENSLLSKLVNTYFENHTRHRDRLTPRVNDTFTYLKTNALDKLAKQIDGNYLTNKGFTLNINTNKVINYQIFTDFLNIKIVENTNEFKLSECGSGVQSLVAIAIYRYLANADNTNYIIAIEEPETNIHPQGQKEMILSLFEELENNDIQILFTTHSPTLIDQLPHNKVVLVRKINDLRRGFKSKITQISDDFWTRNGIHFDNYQSFHKFKNSEIFYANHIIVTEGKTDCQIFTILLERNNISLIKKGISVIELDSINSLKHIYYLLKELDIPKTVIVDKDFFFKYINNNEKSLSRNPNGYFIYETSYRGDQPLINNIFSDVNDRANLETLLRTNHTNALNIAERYDCIVMNYNLEMDILSSSSAINLMYNKLSIPPANRNLPYLFINNRKAIKEFENLKYCIENISRTNYPRSISKLINRIRNI</sequence>
<gene>
    <name evidence="3" type="ORF">IM532_13475</name>
</gene>
<dbReference type="InterPro" id="IPR051396">
    <property type="entry name" value="Bact_Antivir_Def_Nuclease"/>
</dbReference>
<evidence type="ECO:0000313" key="3">
    <source>
        <dbReference type="EMBL" id="MBF0598436.1"/>
    </source>
</evidence>
<dbReference type="CDD" id="cd00882">
    <property type="entry name" value="Ras_like_GTPase"/>
    <property type="match status" value="1"/>
</dbReference>
<dbReference type="InterPro" id="IPR034139">
    <property type="entry name" value="TOPRIM_OLD"/>
</dbReference>
<evidence type="ECO:0000313" key="4">
    <source>
        <dbReference type="Proteomes" id="UP000608754"/>
    </source>
</evidence>
<keyword evidence="4" id="KW-1185">Reference proteome</keyword>
<comment type="caution">
    <text evidence="3">The sequence shown here is derived from an EMBL/GenBank/DDBJ whole genome shotgun (WGS) entry which is preliminary data.</text>
</comment>
<feature type="domain" description="Endonuclease GajA/Old nuclease/RecF-like AAA" evidence="1">
    <location>
        <begin position="1"/>
        <end position="131"/>
    </location>
</feature>
<evidence type="ECO:0000259" key="1">
    <source>
        <dbReference type="Pfam" id="PF13175"/>
    </source>
</evidence>
<name>A0A8J7FXC0_9FLAO</name>